<dbReference type="GO" id="GO:0022857">
    <property type="term" value="F:transmembrane transporter activity"/>
    <property type="evidence" value="ECO:0007669"/>
    <property type="project" value="InterPro"/>
</dbReference>
<keyword evidence="7 8" id="KW-0472">Membrane</keyword>
<dbReference type="InterPro" id="IPR037294">
    <property type="entry name" value="ABC_BtuC-like"/>
</dbReference>
<protein>
    <submittedName>
        <fullName evidence="9">Iron complex transport system permease protein</fullName>
    </submittedName>
</protein>
<dbReference type="GO" id="GO:0033214">
    <property type="term" value="P:siderophore-iron import into cell"/>
    <property type="evidence" value="ECO:0007669"/>
    <property type="project" value="TreeGrafter"/>
</dbReference>
<feature type="transmembrane region" description="Helical" evidence="8">
    <location>
        <begin position="69"/>
        <end position="89"/>
    </location>
</feature>
<comment type="subcellular location">
    <subcellularLocation>
        <location evidence="1">Cell membrane</location>
        <topology evidence="1">Multi-pass membrane protein</topology>
    </subcellularLocation>
</comment>
<dbReference type="Proteomes" id="UP000535937">
    <property type="component" value="Unassembled WGS sequence"/>
</dbReference>
<sequence length="337" mass="34963">MSDAAELSPARRPWLSFAGLGLLGLVLLFTAFLHLGLGAKALDWTTTWQALSQYDPTNLDHAVVRDSRLARLLVAVVVGAALAVAGVLIQAITDNPLADPGILGINGGAAFFVVAGLLMVPGTDFAYLPWYAFLGAVSAAVIVALLGGRAHNPVRLTLAGAAVAALFSAMTATVLLLDQQGLEKLRHWLTGAIGAADVSKLLQVTPYLVIGLLLALSQVRSLDAHRLGARAAAGLGVNILRLKVVGLVAVVLLSGSVVAVAGPIGFVGLVVPHAVRLVVSADYRWILGYSVIVGALLVVLADLLARVAVRPYEINTGIVTAMIGGPLFIALVIRRVK</sequence>
<comment type="similarity">
    <text evidence="2">Belongs to the binding-protein-dependent transport system permease family. FecCD subfamily.</text>
</comment>
<proteinExistence type="inferred from homology"/>
<feature type="transmembrane region" description="Helical" evidence="8">
    <location>
        <begin position="312"/>
        <end position="333"/>
    </location>
</feature>
<keyword evidence="10" id="KW-1185">Reference proteome</keyword>
<dbReference type="CDD" id="cd06550">
    <property type="entry name" value="TM_ABC_iron-siderophores_like"/>
    <property type="match status" value="1"/>
</dbReference>
<dbReference type="SUPFAM" id="SSF81345">
    <property type="entry name" value="ABC transporter involved in vitamin B12 uptake, BtuC"/>
    <property type="match status" value="1"/>
</dbReference>
<gene>
    <name evidence="9" type="ORF">FHS09_000017</name>
</gene>
<dbReference type="PANTHER" id="PTHR30472:SF1">
    <property type="entry name" value="FE(3+) DICITRATE TRANSPORT SYSTEM PERMEASE PROTEIN FECC-RELATED"/>
    <property type="match status" value="1"/>
</dbReference>
<dbReference type="FunFam" id="1.10.3470.10:FF:000001">
    <property type="entry name" value="Vitamin B12 ABC transporter permease BtuC"/>
    <property type="match status" value="1"/>
</dbReference>
<dbReference type="GO" id="GO:0005886">
    <property type="term" value="C:plasma membrane"/>
    <property type="evidence" value="ECO:0007669"/>
    <property type="project" value="UniProtKB-SubCell"/>
</dbReference>
<evidence type="ECO:0000256" key="1">
    <source>
        <dbReference type="ARBA" id="ARBA00004651"/>
    </source>
</evidence>
<accession>A0A7W4Z790</accession>
<evidence type="ECO:0000256" key="5">
    <source>
        <dbReference type="ARBA" id="ARBA00022692"/>
    </source>
</evidence>
<feature type="transmembrane region" description="Helical" evidence="8">
    <location>
        <begin position="158"/>
        <end position="177"/>
    </location>
</feature>
<evidence type="ECO:0000256" key="8">
    <source>
        <dbReference type="SAM" id="Phobius"/>
    </source>
</evidence>
<keyword evidence="6 8" id="KW-1133">Transmembrane helix</keyword>
<evidence type="ECO:0000313" key="10">
    <source>
        <dbReference type="Proteomes" id="UP000535937"/>
    </source>
</evidence>
<dbReference type="Pfam" id="PF01032">
    <property type="entry name" value="FecCD"/>
    <property type="match status" value="1"/>
</dbReference>
<evidence type="ECO:0000256" key="7">
    <source>
        <dbReference type="ARBA" id="ARBA00023136"/>
    </source>
</evidence>
<keyword evidence="3" id="KW-0813">Transport</keyword>
<dbReference type="RefSeq" id="WP_221191702.1">
    <property type="nucleotide sequence ID" value="NZ_JACHWZ010000001.1"/>
</dbReference>
<evidence type="ECO:0000256" key="2">
    <source>
        <dbReference type="ARBA" id="ARBA00007935"/>
    </source>
</evidence>
<evidence type="ECO:0000256" key="4">
    <source>
        <dbReference type="ARBA" id="ARBA00022475"/>
    </source>
</evidence>
<dbReference type="EMBL" id="JACHWZ010000001">
    <property type="protein sequence ID" value="MBB3059216.1"/>
    <property type="molecule type" value="Genomic_DNA"/>
</dbReference>
<feature type="transmembrane region" description="Helical" evidence="8">
    <location>
        <begin position="126"/>
        <end position="146"/>
    </location>
</feature>
<reference evidence="9 10" key="1">
    <citation type="submission" date="2020-08" db="EMBL/GenBank/DDBJ databases">
        <title>Genomic Encyclopedia of Type Strains, Phase III (KMG-III): the genomes of soil and plant-associated and newly described type strains.</title>
        <authorList>
            <person name="Whitman W."/>
        </authorList>
    </citation>
    <scope>NUCLEOTIDE SEQUENCE [LARGE SCALE GENOMIC DNA]</scope>
    <source>
        <strain evidence="9 10">CECT 8799</strain>
    </source>
</reference>
<evidence type="ECO:0000256" key="6">
    <source>
        <dbReference type="ARBA" id="ARBA00022989"/>
    </source>
</evidence>
<organism evidence="9 10">
    <name type="scientific">Microbulbifer rhizosphaerae</name>
    <dbReference type="NCBI Taxonomy" id="1562603"/>
    <lineage>
        <taxon>Bacteria</taxon>
        <taxon>Pseudomonadati</taxon>
        <taxon>Pseudomonadota</taxon>
        <taxon>Gammaproteobacteria</taxon>
        <taxon>Cellvibrionales</taxon>
        <taxon>Microbulbiferaceae</taxon>
        <taxon>Microbulbifer</taxon>
    </lineage>
</organism>
<feature type="transmembrane region" description="Helical" evidence="8">
    <location>
        <begin position="101"/>
        <end position="120"/>
    </location>
</feature>
<evidence type="ECO:0000313" key="9">
    <source>
        <dbReference type="EMBL" id="MBB3059216.1"/>
    </source>
</evidence>
<keyword evidence="5 8" id="KW-0812">Transmembrane</keyword>
<name>A0A7W4Z790_9GAMM</name>
<dbReference type="Gene3D" id="1.10.3470.10">
    <property type="entry name" value="ABC transporter involved in vitamin B12 uptake, BtuC"/>
    <property type="match status" value="1"/>
</dbReference>
<dbReference type="AlphaFoldDB" id="A0A7W4Z790"/>
<feature type="transmembrane region" description="Helical" evidence="8">
    <location>
        <begin position="283"/>
        <end position="305"/>
    </location>
</feature>
<dbReference type="PANTHER" id="PTHR30472">
    <property type="entry name" value="FERRIC ENTEROBACTIN TRANSPORT SYSTEM PERMEASE PROTEIN"/>
    <property type="match status" value="1"/>
</dbReference>
<evidence type="ECO:0000256" key="3">
    <source>
        <dbReference type="ARBA" id="ARBA00022448"/>
    </source>
</evidence>
<dbReference type="InterPro" id="IPR000522">
    <property type="entry name" value="ABC_transptr_permease_BtuC"/>
</dbReference>
<comment type="caution">
    <text evidence="9">The sequence shown here is derived from an EMBL/GenBank/DDBJ whole genome shotgun (WGS) entry which is preliminary data.</text>
</comment>
<feature type="transmembrane region" description="Helical" evidence="8">
    <location>
        <begin position="244"/>
        <end position="271"/>
    </location>
</feature>
<keyword evidence="4" id="KW-1003">Cell membrane</keyword>